<evidence type="ECO:0000256" key="1">
    <source>
        <dbReference type="ARBA" id="ARBA00022729"/>
    </source>
</evidence>
<dbReference type="KEGG" id="xbc:ELE36_13085"/>
<evidence type="ECO:0000313" key="4">
    <source>
        <dbReference type="EMBL" id="QBB71212.1"/>
    </source>
</evidence>
<dbReference type="InterPro" id="IPR010126">
    <property type="entry name" value="Esterase_phb"/>
</dbReference>
<proteinExistence type="predicted"/>
<evidence type="ECO:0000256" key="3">
    <source>
        <dbReference type="SAM" id="MobiDB-lite"/>
    </source>
</evidence>
<protein>
    <submittedName>
        <fullName evidence="4">PHB depolymerase family esterase</fullName>
    </submittedName>
</protein>
<organism evidence="4 5">
    <name type="scientific">Pseudolysobacter antarcticus</name>
    <dbReference type="NCBI Taxonomy" id="2511995"/>
    <lineage>
        <taxon>Bacteria</taxon>
        <taxon>Pseudomonadati</taxon>
        <taxon>Pseudomonadota</taxon>
        <taxon>Gammaproteobacteria</taxon>
        <taxon>Lysobacterales</taxon>
        <taxon>Rhodanobacteraceae</taxon>
        <taxon>Pseudolysobacter</taxon>
    </lineage>
</organism>
<accession>A0A411HL05</accession>
<dbReference type="PANTHER" id="PTHR43037:SF1">
    <property type="entry name" value="BLL1128 PROTEIN"/>
    <property type="match status" value="1"/>
</dbReference>
<dbReference type="NCBIfam" id="TIGR01840">
    <property type="entry name" value="esterase_phb"/>
    <property type="match status" value="1"/>
</dbReference>
<dbReference type="SUPFAM" id="SSF53474">
    <property type="entry name" value="alpha/beta-Hydrolases"/>
    <property type="match status" value="1"/>
</dbReference>
<dbReference type="GO" id="GO:0005576">
    <property type="term" value="C:extracellular region"/>
    <property type="evidence" value="ECO:0007669"/>
    <property type="project" value="InterPro"/>
</dbReference>
<keyword evidence="1" id="KW-0732">Signal</keyword>
<sequence>MKIFRGWRNGLSATKLAGAAVKPVEGKKITGLMDSMLNGIQRRSGESQQSHSNISATILQALNVAGLSPHVSAVAASSTMGINDRAGTSGNAAHENDRSERFTTHSFSNSAGSRSYKLYVPHSYDATAKRTFALIVMLHGCTQSPDDFAAGTQMNNLAEKHGFLVLYPAQSANGNGSKCWNWFRTEDQLRDCGEPSLIAGMTQEVARNFRIDDRRIFAAGLSAGAAMAVILGETYPDIYAGIGIHSGLAYAAAHDAPSAFRAMQGLHDATVESSRNHRHTTLMPTIIFHGNRDTTVAEKNAGIIVQHVLATDGSATSLSKVQSRGEAGGRGFDRTVYRDQAGHTMIECWSIDGAGHAWSGGDRSGSYTDSTGPNASAEMLRFFFALPQSQAPVR</sequence>
<dbReference type="Proteomes" id="UP000291562">
    <property type="component" value="Chromosome"/>
</dbReference>
<keyword evidence="2" id="KW-0378">Hydrolase</keyword>
<keyword evidence="5" id="KW-1185">Reference proteome</keyword>
<feature type="region of interest" description="Disordered" evidence="3">
    <location>
        <begin position="85"/>
        <end position="111"/>
    </location>
</feature>
<dbReference type="AlphaFoldDB" id="A0A411HL05"/>
<dbReference type="InterPro" id="IPR029058">
    <property type="entry name" value="AB_hydrolase_fold"/>
</dbReference>
<evidence type="ECO:0000256" key="2">
    <source>
        <dbReference type="ARBA" id="ARBA00022801"/>
    </source>
</evidence>
<dbReference type="GO" id="GO:0016787">
    <property type="term" value="F:hydrolase activity"/>
    <property type="evidence" value="ECO:0007669"/>
    <property type="project" value="UniProtKB-KW"/>
</dbReference>
<dbReference type="PANTHER" id="PTHR43037">
    <property type="entry name" value="UNNAMED PRODUCT-RELATED"/>
    <property type="match status" value="1"/>
</dbReference>
<dbReference type="Gene3D" id="3.40.50.1820">
    <property type="entry name" value="alpha/beta hydrolase"/>
    <property type="match status" value="1"/>
</dbReference>
<feature type="compositionally biased region" description="Basic and acidic residues" evidence="3">
    <location>
        <begin position="94"/>
        <end position="103"/>
    </location>
</feature>
<dbReference type="Pfam" id="PF10503">
    <property type="entry name" value="Esterase_PHB"/>
    <property type="match status" value="1"/>
</dbReference>
<gene>
    <name evidence="4" type="ORF">ELE36_13085</name>
</gene>
<dbReference type="InterPro" id="IPR050955">
    <property type="entry name" value="Plant_Biomass_Hydrol_Est"/>
</dbReference>
<reference evidence="4 5" key="1">
    <citation type="submission" date="2019-01" db="EMBL/GenBank/DDBJ databases">
        <title>Pseudolysobacter antarctica gen. nov., sp. nov., isolated from Fildes Peninsula, Antarctica.</title>
        <authorList>
            <person name="Wei Z."/>
            <person name="Peng F."/>
        </authorList>
    </citation>
    <scope>NUCLEOTIDE SEQUENCE [LARGE SCALE GENOMIC DNA]</scope>
    <source>
        <strain evidence="4 5">AQ6-296</strain>
    </source>
</reference>
<evidence type="ECO:0000313" key="5">
    <source>
        <dbReference type="Proteomes" id="UP000291562"/>
    </source>
</evidence>
<name>A0A411HL05_9GAMM</name>
<dbReference type="EMBL" id="CP035704">
    <property type="protein sequence ID" value="QBB71212.1"/>
    <property type="molecule type" value="Genomic_DNA"/>
</dbReference>